<protein>
    <submittedName>
        <fullName evidence="8">Alpha-amylase</fullName>
    </submittedName>
</protein>
<dbReference type="SUPFAM" id="SSF51445">
    <property type="entry name" value="(Trans)glycosidases"/>
    <property type="match status" value="1"/>
</dbReference>
<dbReference type="Pfam" id="PF02806">
    <property type="entry name" value="Alpha-amylase_C"/>
    <property type="match status" value="1"/>
</dbReference>
<dbReference type="PROSITE" id="PS51166">
    <property type="entry name" value="CBM20"/>
    <property type="match status" value="1"/>
</dbReference>
<dbReference type="PANTHER" id="PTHR10357">
    <property type="entry name" value="ALPHA-AMYLASE FAMILY MEMBER"/>
    <property type="match status" value="1"/>
</dbReference>
<comment type="cofactor">
    <cofactor evidence="1">
        <name>Ca(2+)</name>
        <dbReference type="ChEBI" id="CHEBI:29108"/>
    </cofactor>
</comment>
<reference evidence="8 9" key="1">
    <citation type="submission" date="2019-04" db="EMBL/GenBank/DDBJ databases">
        <title>Complete genome sequence of Arthrobacter sp. ZXY-2 associated with effective atrazine degradation and salt adaptation.</title>
        <authorList>
            <person name="Zhao X."/>
        </authorList>
    </citation>
    <scope>NUCLEOTIDE SEQUENCE [LARGE SCALE GENOMIC DNA]</scope>
    <source>
        <strain evidence="9">ZP60</strain>
    </source>
</reference>
<evidence type="ECO:0000256" key="1">
    <source>
        <dbReference type="ARBA" id="ARBA00001913"/>
    </source>
</evidence>
<dbReference type="AlphaFoldDB" id="A0A4D6KFU1"/>
<feature type="domain" description="CBM20" evidence="7">
    <location>
        <begin position="636"/>
        <end position="741"/>
    </location>
</feature>
<proteinExistence type="inferred from homology"/>
<dbReference type="Pfam" id="PF00686">
    <property type="entry name" value="CBM_20"/>
    <property type="match status" value="1"/>
</dbReference>
<dbReference type="SUPFAM" id="SSF51011">
    <property type="entry name" value="Glycosyl hydrolase domain"/>
    <property type="match status" value="1"/>
</dbReference>
<reference evidence="8 9" key="2">
    <citation type="submission" date="2019-04" db="EMBL/GenBank/DDBJ databases">
        <authorList>
            <person name="Yang S."/>
            <person name="Wei W."/>
        </authorList>
    </citation>
    <scope>NUCLEOTIDE SEQUENCE [LARGE SCALE GENOMIC DNA]</scope>
    <source>
        <strain evidence="9">ZP60</strain>
    </source>
</reference>
<dbReference type="GO" id="GO:0003824">
    <property type="term" value="F:catalytic activity"/>
    <property type="evidence" value="ECO:0007669"/>
    <property type="project" value="InterPro"/>
</dbReference>
<keyword evidence="3" id="KW-0479">Metal-binding</keyword>
<evidence type="ECO:0000256" key="5">
    <source>
        <dbReference type="ARBA" id="ARBA00022837"/>
    </source>
</evidence>
<dbReference type="SMART" id="SM00642">
    <property type="entry name" value="Aamy"/>
    <property type="match status" value="1"/>
</dbReference>
<feature type="region of interest" description="Disordered" evidence="6">
    <location>
        <begin position="714"/>
        <end position="741"/>
    </location>
</feature>
<dbReference type="CDD" id="cd05467">
    <property type="entry name" value="CBM20"/>
    <property type="match status" value="1"/>
</dbReference>
<dbReference type="InterPro" id="IPR006048">
    <property type="entry name" value="A-amylase/branching_C"/>
</dbReference>
<comment type="similarity">
    <text evidence="2">Belongs to the glycosyl hydrolase 13 family.</text>
</comment>
<keyword evidence="5" id="KW-0106">Calcium</keyword>
<dbReference type="PANTHER" id="PTHR10357:SF215">
    <property type="entry name" value="ALPHA-AMYLASE 1"/>
    <property type="match status" value="1"/>
</dbReference>
<dbReference type="Gene3D" id="2.60.40.1180">
    <property type="entry name" value="Golgi alpha-mannosidase II"/>
    <property type="match status" value="1"/>
</dbReference>
<dbReference type="InterPro" id="IPR017853">
    <property type="entry name" value="GH"/>
</dbReference>
<keyword evidence="4" id="KW-0732">Signal</keyword>
<dbReference type="Gene3D" id="2.60.40.10">
    <property type="entry name" value="Immunoglobulins"/>
    <property type="match status" value="2"/>
</dbReference>
<dbReference type="InterPro" id="IPR013783">
    <property type="entry name" value="Ig-like_fold"/>
</dbReference>
<dbReference type="Gene3D" id="3.20.20.80">
    <property type="entry name" value="Glycosidases"/>
    <property type="match status" value="1"/>
</dbReference>
<dbReference type="Pfam" id="PF01833">
    <property type="entry name" value="TIG"/>
    <property type="match status" value="1"/>
</dbReference>
<dbReference type="InterPro" id="IPR014756">
    <property type="entry name" value="Ig_E-set"/>
</dbReference>
<dbReference type="SUPFAM" id="SSF49452">
    <property type="entry name" value="Starch-binding domain-like"/>
    <property type="match status" value="1"/>
</dbReference>
<evidence type="ECO:0000313" key="9">
    <source>
        <dbReference type="Proteomes" id="UP000297053"/>
    </source>
</evidence>
<sequence length="741" mass="81888">MKTLGTAAAAFGMSRSVEAEINGYHTLATEDNRLGPVTPRDTVYQILTDRFYDGDTSNNDFEDFDSSLYDGSGEDLKLYQGGDWQGIIDKIPYLEEMGVTAVWISAPYDNRESKIEDYQDDGTVDVWTSYHGYHARNYFRTHRFFGGMQDFYAMRDALHNNGIKLVIDFVSNHTSRWRNPTKNNEPEEGELYEPDTDADGNYVFDENGDAVGENLLADPHDDVNGWFHGLGDRDGDSSKFGYRHKELGSLADFAHENGGVVDHLERATQFWKSKGIDGIRHDATLHMNPAFAKNLKTATDSSQGGPITHFGEFFISRPDPKYEEYRTFPDRTGINNLDFEFNRAATNAFGDFSETMSDFGDMLIKTHGDYTHEHQTITAVDNHDLTRFRYIQPNDKPYHAAIAALMTCRGTPKIYYGTEQYMNPGSSGANAGRLFMQTDSDFDTSTTAYQLISDLAQLRRDNLALAYGQTSILHSTDDVIVYERTFYDHVVVTAINRQPDQSESVPSVGTSLPDGSYGDYLSGDLYGQGISVDSGALDSFTLGGGEVSVWTASPDLGNAPKIGTTVSTMGQAGDSVHIYGSGLDGDVSVTFGGTPANVVSNSATRMTATVPDGPAGLVDVVVEKNGQTSNAAKYDILTDEPVQVIFHVEAETEPGETIHVVGDPPELGSWDALSGSESFMNPDYPEWFLPVSVPKDTTFEFKFVKIDESDNVTWESGSNRTFTSPTDSTETEDTPLYYWQS</sequence>
<dbReference type="EMBL" id="CP039375">
    <property type="protein sequence ID" value="QCD67080.1"/>
    <property type="molecule type" value="Genomic_DNA"/>
</dbReference>
<dbReference type="OMA" id="WYHHYGE"/>
<evidence type="ECO:0000256" key="4">
    <source>
        <dbReference type="ARBA" id="ARBA00022729"/>
    </source>
</evidence>
<dbReference type="KEGG" id="halz:E5139_04345"/>
<dbReference type="SMART" id="SM01065">
    <property type="entry name" value="CBM_2"/>
    <property type="match status" value="1"/>
</dbReference>
<dbReference type="SUPFAM" id="SSF81296">
    <property type="entry name" value="E set domains"/>
    <property type="match status" value="1"/>
</dbReference>
<dbReference type="SMART" id="SM00632">
    <property type="entry name" value="Aamy_C"/>
    <property type="match status" value="1"/>
</dbReference>
<dbReference type="InterPro" id="IPR013780">
    <property type="entry name" value="Glyco_hydro_b"/>
</dbReference>
<evidence type="ECO:0000256" key="6">
    <source>
        <dbReference type="SAM" id="MobiDB-lite"/>
    </source>
</evidence>
<dbReference type="InterPro" id="IPR002044">
    <property type="entry name" value="CBM20"/>
</dbReference>
<accession>A0A4D6KFU1</accession>
<dbReference type="InterPro" id="IPR006047">
    <property type="entry name" value="GH13_cat_dom"/>
</dbReference>
<dbReference type="InterPro" id="IPR002909">
    <property type="entry name" value="IPT_dom"/>
</dbReference>
<evidence type="ECO:0000256" key="2">
    <source>
        <dbReference type="ARBA" id="ARBA00008061"/>
    </source>
</evidence>
<dbReference type="CDD" id="cd11320">
    <property type="entry name" value="AmyAc_AmyMalt_CGTase_like"/>
    <property type="match status" value="1"/>
</dbReference>
<feature type="compositionally biased region" description="Acidic residues" evidence="6">
    <location>
        <begin position="186"/>
        <end position="198"/>
    </location>
</feature>
<dbReference type="InterPro" id="IPR013784">
    <property type="entry name" value="Carb-bd-like_fold"/>
</dbReference>
<gene>
    <name evidence="8" type="ORF">E5139_04345</name>
</gene>
<dbReference type="GO" id="GO:0005975">
    <property type="term" value="P:carbohydrate metabolic process"/>
    <property type="evidence" value="ECO:0007669"/>
    <property type="project" value="InterPro"/>
</dbReference>
<dbReference type="GO" id="GO:2001070">
    <property type="term" value="F:starch binding"/>
    <property type="evidence" value="ECO:0007669"/>
    <property type="project" value="InterPro"/>
</dbReference>
<feature type="region of interest" description="Disordered" evidence="6">
    <location>
        <begin position="176"/>
        <end position="199"/>
    </location>
</feature>
<name>A0A4D6KFU1_9EURY</name>
<dbReference type="GO" id="GO:0046872">
    <property type="term" value="F:metal ion binding"/>
    <property type="evidence" value="ECO:0007669"/>
    <property type="project" value="UniProtKB-KW"/>
</dbReference>
<dbReference type="Pfam" id="PF00128">
    <property type="entry name" value="Alpha-amylase"/>
    <property type="match status" value="1"/>
</dbReference>
<dbReference type="Proteomes" id="UP000297053">
    <property type="component" value="Chromosome"/>
</dbReference>
<organism evidence="8 9">
    <name type="scientific">Halomicrobium mukohataei</name>
    <dbReference type="NCBI Taxonomy" id="57705"/>
    <lineage>
        <taxon>Archaea</taxon>
        <taxon>Methanobacteriati</taxon>
        <taxon>Methanobacteriota</taxon>
        <taxon>Stenosarchaea group</taxon>
        <taxon>Halobacteria</taxon>
        <taxon>Halobacteriales</taxon>
        <taxon>Haloarculaceae</taxon>
        <taxon>Halomicrobium</taxon>
    </lineage>
</organism>
<evidence type="ECO:0000313" key="8">
    <source>
        <dbReference type="EMBL" id="QCD67080.1"/>
    </source>
</evidence>
<dbReference type="InterPro" id="IPR031319">
    <property type="entry name" value="A-amylase_C"/>
</dbReference>
<evidence type="ECO:0000259" key="7">
    <source>
        <dbReference type="PROSITE" id="PS51166"/>
    </source>
</evidence>
<evidence type="ECO:0000256" key="3">
    <source>
        <dbReference type="ARBA" id="ARBA00022723"/>
    </source>
</evidence>